<dbReference type="SUPFAM" id="SSF55469">
    <property type="entry name" value="FMN-dependent nitroreductase-like"/>
    <property type="match status" value="1"/>
</dbReference>
<dbReference type="OrthoDB" id="9804207at2"/>
<feature type="compositionally biased region" description="Polar residues" evidence="6">
    <location>
        <begin position="173"/>
        <end position="182"/>
    </location>
</feature>
<dbReference type="Gene3D" id="3.40.109.10">
    <property type="entry name" value="NADH Oxidase"/>
    <property type="match status" value="1"/>
</dbReference>
<dbReference type="PANTHER" id="PTHR43673:SF2">
    <property type="entry name" value="NITROREDUCTASE"/>
    <property type="match status" value="1"/>
</dbReference>
<evidence type="ECO:0000256" key="5">
    <source>
        <dbReference type="ARBA" id="ARBA00023002"/>
    </source>
</evidence>
<comment type="cofactor">
    <cofactor evidence="1">
        <name>FMN</name>
        <dbReference type="ChEBI" id="CHEBI:58210"/>
    </cofactor>
</comment>
<keyword evidence="4" id="KW-0288">FMN</keyword>
<feature type="region of interest" description="Disordered" evidence="6">
    <location>
        <begin position="168"/>
        <end position="198"/>
    </location>
</feature>
<keyword evidence="3" id="KW-0285">Flavoprotein</keyword>
<evidence type="ECO:0000256" key="1">
    <source>
        <dbReference type="ARBA" id="ARBA00001917"/>
    </source>
</evidence>
<evidence type="ECO:0000313" key="8">
    <source>
        <dbReference type="EMBL" id="SDZ38732.1"/>
    </source>
</evidence>
<dbReference type="GO" id="GO:0016491">
    <property type="term" value="F:oxidoreductase activity"/>
    <property type="evidence" value="ECO:0007669"/>
    <property type="project" value="UniProtKB-KW"/>
</dbReference>
<evidence type="ECO:0000259" key="7">
    <source>
        <dbReference type="Pfam" id="PF00881"/>
    </source>
</evidence>
<dbReference type="Proteomes" id="UP000198935">
    <property type="component" value="Unassembled WGS sequence"/>
</dbReference>
<dbReference type="InterPro" id="IPR000415">
    <property type="entry name" value="Nitroreductase-like"/>
</dbReference>
<evidence type="ECO:0000256" key="2">
    <source>
        <dbReference type="ARBA" id="ARBA00007118"/>
    </source>
</evidence>
<dbReference type="PANTHER" id="PTHR43673">
    <property type="entry name" value="NAD(P)H NITROREDUCTASE YDGI-RELATED"/>
    <property type="match status" value="1"/>
</dbReference>
<gene>
    <name evidence="8" type="ORF">SAMN05421736_111100</name>
</gene>
<organism evidence="8 9">
    <name type="scientific">Evansella caseinilytica</name>
    <dbReference type="NCBI Taxonomy" id="1503961"/>
    <lineage>
        <taxon>Bacteria</taxon>
        <taxon>Bacillati</taxon>
        <taxon>Bacillota</taxon>
        <taxon>Bacilli</taxon>
        <taxon>Bacillales</taxon>
        <taxon>Bacillaceae</taxon>
        <taxon>Evansella</taxon>
    </lineage>
</organism>
<name>A0A1H3SL76_9BACI</name>
<reference evidence="9" key="1">
    <citation type="submission" date="2016-10" db="EMBL/GenBank/DDBJ databases">
        <authorList>
            <person name="Varghese N."/>
            <person name="Submissions S."/>
        </authorList>
    </citation>
    <scope>NUCLEOTIDE SEQUENCE [LARGE SCALE GENOMIC DNA]</scope>
    <source>
        <strain evidence="9">SP</strain>
    </source>
</reference>
<dbReference type="Pfam" id="PF00881">
    <property type="entry name" value="Nitroreductase"/>
    <property type="match status" value="1"/>
</dbReference>
<dbReference type="STRING" id="1503961.SAMN05421736_111100"/>
<keyword evidence="5" id="KW-0560">Oxidoreductase</keyword>
<comment type="similarity">
    <text evidence="2">Belongs to the nitroreductase family.</text>
</comment>
<feature type="compositionally biased region" description="Basic and acidic residues" evidence="6">
    <location>
        <begin position="183"/>
        <end position="198"/>
    </location>
</feature>
<proteinExistence type="inferred from homology"/>
<sequence>MNVSQAINERREITSFTKEPLTKDTLEEILEAGYLAPTGNNLPSRDFILILTRSTLNDLEKTTPFMPWLKEATAAIVITGRPEISKYWLQDASISGAFIWLRATELLVGVGFGAVYHAEDPQESFKREQWVRQILCIPADRRIVAILGLGKSKNKPVKKQLPPRDDIIHYDHFSSSSTQTNPAKEKAAKSNNDSKRHL</sequence>
<evidence type="ECO:0000313" key="9">
    <source>
        <dbReference type="Proteomes" id="UP000198935"/>
    </source>
</evidence>
<evidence type="ECO:0000256" key="3">
    <source>
        <dbReference type="ARBA" id="ARBA00022630"/>
    </source>
</evidence>
<evidence type="ECO:0000256" key="6">
    <source>
        <dbReference type="SAM" id="MobiDB-lite"/>
    </source>
</evidence>
<dbReference type="InterPro" id="IPR029479">
    <property type="entry name" value="Nitroreductase"/>
</dbReference>
<dbReference type="AlphaFoldDB" id="A0A1H3SL76"/>
<evidence type="ECO:0000256" key="4">
    <source>
        <dbReference type="ARBA" id="ARBA00022643"/>
    </source>
</evidence>
<keyword evidence="9" id="KW-1185">Reference proteome</keyword>
<accession>A0A1H3SL76</accession>
<feature type="domain" description="Nitroreductase" evidence="7">
    <location>
        <begin position="7"/>
        <end position="53"/>
    </location>
</feature>
<protein>
    <submittedName>
        <fullName evidence="8">Nitroreductase</fullName>
    </submittedName>
</protein>
<dbReference type="EMBL" id="FNPI01000011">
    <property type="protein sequence ID" value="SDZ38732.1"/>
    <property type="molecule type" value="Genomic_DNA"/>
</dbReference>